<dbReference type="PANTHER" id="PTHR34322">
    <property type="entry name" value="TRANSPOSASE, Y1_TNP DOMAIN-CONTAINING"/>
    <property type="match status" value="1"/>
</dbReference>
<dbReference type="GO" id="GO:0006313">
    <property type="term" value="P:DNA transposition"/>
    <property type="evidence" value="ECO:0007669"/>
    <property type="project" value="InterPro"/>
</dbReference>
<organism evidence="1 2">
    <name type="scientific">SAR86 cluster bacterium</name>
    <dbReference type="NCBI Taxonomy" id="2030880"/>
    <lineage>
        <taxon>Bacteria</taxon>
        <taxon>Pseudomonadati</taxon>
        <taxon>Pseudomonadota</taxon>
        <taxon>Gammaproteobacteria</taxon>
        <taxon>SAR86 cluster</taxon>
    </lineage>
</organism>
<reference evidence="2" key="1">
    <citation type="submission" date="2017-08" db="EMBL/GenBank/DDBJ databases">
        <title>A dynamic microbial community with high functional redundancy inhabits the cold, oxic subseafloor aquifer.</title>
        <authorList>
            <person name="Tully B.J."/>
            <person name="Wheat C.G."/>
            <person name="Glazer B.T."/>
            <person name="Huber J.A."/>
        </authorList>
    </citation>
    <scope>NUCLEOTIDE SEQUENCE [LARGE SCALE GENOMIC DNA]</scope>
</reference>
<proteinExistence type="predicted"/>
<comment type="caution">
    <text evidence="1">The sequence shown here is derived from an EMBL/GenBank/DDBJ whole genome shotgun (WGS) entry which is preliminary data.</text>
</comment>
<name>A0A2A4MKU5_9GAMM</name>
<dbReference type="Proteomes" id="UP000218172">
    <property type="component" value="Unassembled WGS sequence"/>
</dbReference>
<dbReference type="GO" id="GO:0003677">
    <property type="term" value="F:DNA binding"/>
    <property type="evidence" value="ECO:0007669"/>
    <property type="project" value="InterPro"/>
</dbReference>
<accession>A0A2A4MKU5</accession>
<dbReference type="GO" id="GO:0004803">
    <property type="term" value="F:transposase activity"/>
    <property type="evidence" value="ECO:0007669"/>
    <property type="project" value="InterPro"/>
</dbReference>
<dbReference type="Gene3D" id="3.30.70.1290">
    <property type="entry name" value="Transposase IS200-like"/>
    <property type="match status" value="1"/>
</dbReference>
<dbReference type="AlphaFoldDB" id="A0A2A4MKU5"/>
<protein>
    <recommendedName>
        <fullName evidence="3">Transposase IS200-like domain-containing protein</fullName>
    </recommendedName>
</protein>
<dbReference type="EMBL" id="NVQR01000083">
    <property type="protein sequence ID" value="PCH60725.1"/>
    <property type="molecule type" value="Genomic_DNA"/>
</dbReference>
<dbReference type="PANTHER" id="PTHR34322:SF2">
    <property type="entry name" value="TRANSPOSASE IS200-LIKE DOMAIN-CONTAINING PROTEIN"/>
    <property type="match status" value="1"/>
</dbReference>
<sequence>MTNHIHFIVEQGNDTRSVGELMKRLAARQTRLVNKSENRSGSLSEGRYKISPIQREAYLLQCCRYAELNPVKEKMLTKPELYPCSSYRHRAGFEASS</sequence>
<dbReference type="InterPro" id="IPR036515">
    <property type="entry name" value="Transposase_17_sf"/>
</dbReference>
<evidence type="ECO:0000313" key="1">
    <source>
        <dbReference type="EMBL" id="PCH60725.1"/>
    </source>
</evidence>
<evidence type="ECO:0000313" key="2">
    <source>
        <dbReference type="Proteomes" id="UP000218172"/>
    </source>
</evidence>
<evidence type="ECO:0008006" key="3">
    <source>
        <dbReference type="Google" id="ProtNLM"/>
    </source>
</evidence>
<dbReference type="SUPFAM" id="SSF143422">
    <property type="entry name" value="Transposase IS200-like"/>
    <property type="match status" value="1"/>
</dbReference>
<gene>
    <name evidence="1" type="ORF">COC19_05525</name>
</gene>